<accession>A0A7S1J9J3</accession>
<evidence type="ECO:0000313" key="1">
    <source>
        <dbReference type="EMBL" id="CAD9036866.1"/>
    </source>
</evidence>
<dbReference type="EMBL" id="HBGA01129777">
    <property type="protein sequence ID" value="CAD9036866.1"/>
    <property type="molecule type" value="Transcribed_RNA"/>
</dbReference>
<sequence>MLNVIEVIGVCIQLSCFSRMCLCLGECELFLPMLGSIGNEARAPVAHNLFRVVSVVVENYVSSNNDTPNVARIKDRHCGVIDLGDVIVEVWVFVLVTLACFLLRMSGSG</sequence>
<name>A0A7S1J9J3_9EUGL</name>
<protein>
    <submittedName>
        <fullName evidence="1">Uncharacterized protein</fullName>
    </submittedName>
</protein>
<organism evidence="1">
    <name type="scientific">Eutreptiella gymnastica</name>
    <dbReference type="NCBI Taxonomy" id="73025"/>
    <lineage>
        <taxon>Eukaryota</taxon>
        <taxon>Discoba</taxon>
        <taxon>Euglenozoa</taxon>
        <taxon>Euglenida</taxon>
        <taxon>Spirocuta</taxon>
        <taxon>Euglenophyceae</taxon>
        <taxon>Eutreptiales</taxon>
        <taxon>Eutreptiaceae</taxon>
        <taxon>Eutreptiella</taxon>
    </lineage>
</organism>
<gene>
    <name evidence="1" type="ORF">EGYM00392_LOCUS48023</name>
</gene>
<proteinExistence type="predicted"/>
<reference evidence="1" key="1">
    <citation type="submission" date="2021-01" db="EMBL/GenBank/DDBJ databases">
        <authorList>
            <person name="Corre E."/>
            <person name="Pelletier E."/>
            <person name="Niang G."/>
            <person name="Scheremetjew M."/>
            <person name="Finn R."/>
            <person name="Kale V."/>
            <person name="Holt S."/>
            <person name="Cochrane G."/>
            <person name="Meng A."/>
            <person name="Brown T."/>
            <person name="Cohen L."/>
        </authorList>
    </citation>
    <scope>NUCLEOTIDE SEQUENCE</scope>
    <source>
        <strain evidence="1">NIES-381</strain>
    </source>
</reference>
<dbReference type="AlphaFoldDB" id="A0A7S1J9J3"/>